<evidence type="ECO:0000313" key="1">
    <source>
        <dbReference type="EMBL" id="MPN07060.1"/>
    </source>
</evidence>
<sequence length="130" mass="13345">MIGQLLIAGAGAYAGQTCSGGDGVAEAKFRKVWSCLLGVFGASPDGVERVLFFIGIGEHRVEVVADDGTMAIEFGKQADVVGKAHGACNQRLVGRRVGQVVGLGVVKVLQAVFEAAQEVVGGTQCADRLG</sequence>
<name>A0A645EZZ1_9ZZZZ</name>
<comment type="caution">
    <text evidence="1">The sequence shown here is derived from an EMBL/GenBank/DDBJ whole genome shotgun (WGS) entry which is preliminary data.</text>
</comment>
<dbReference type="AlphaFoldDB" id="A0A645EZZ1"/>
<reference evidence="1" key="1">
    <citation type="submission" date="2019-08" db="EMBL/GenBank/DDBJ databases">
        <authorList>
            <person name="Kucharzyk K."/>
            <person name="Murdoch R.W."/>
            <person name="Higgins S."/>
            <person name="Loffler F."/>
        </authorList>
    </citation>
    <scope>NUCLEOTIDE SEQUENCE</scope>
</reference>
<organism evidence="1">
    <name type="scientific">bioreactor metagenome</name>
    <dbReference type="NCBI Taxonomy" id="1076179"/>
    <lineage>
        <taxon>unclassified sequences</taxon>
        <taxon>metagenomes</taxon>
        <taxon>ecological metagenomes</taxon>
    </lineage>
</organism>
<protein>
    <submittedName>
        <fullName evidence="1">Uncharacterized protein</fullName>
    </submittedName>
</protein>
<proteinExistence type="predicted"/>
<gene>
    <name evidence="1" type="ORF">SDC9_154319</name>
</gene>
<dbReference type="EMBL" id="VSSQ01053021">
    <property type="protein sequence ID" value="MPN07060.1"/>
    <property type="molecule type" value="Genomic_DNA"/>
</dbReference>
<accession>A0A645EZZ1</accession>